<feature type="transmembrane region" description="Helical" evidence="5">
    <location>
        <begin position="170"/>
        <end position="191"/>
    </location>
</feature>
<dbReference type="GO" id="GO:0016020">
    <property type="term" value="C:membrane"/>
    <property type="evidence" value="ECO:0007669"/>
    <property type="project" value="UniProtKB-SubCell"/>
</dbReference>
<feature type="transmembrane region" description="Helical" evidence="5">
    <location>
        <begin position="32"/>
        <end position="54"/>
    </location>
</feature>
<keyword evidence="4 5" id="KW-0472">Membrane</keyword>
<proteinExistence type="predicted"/>
<evidence type="ECO:0000313" key="8">
    <source>
        <dbReference type="Proteomes" id="UP000019681"/>
    </source>
</evidence>
<comment type="subcellular location">
    <subcellularLocation>
        <location evidence="1">Membrane</location>
        <topology evidence="1">Multi-pass membrane protein</topology>
    </subcellularLocation>
</comment>
<dbReference type="Proteomes" id="UP000019681">
    <property type="component" value="Unassembled WGS sequence"/>
</dbReference>
<feature type="transmembrane region" description="Helical" evidence="5">
    <location>
        <begin position="203"/>
        <end position="232"/>
    </location>
</feature>
<dbReference type="AlphaFoldDB" id="A0A017RSL9"/>
<dbReference type="OrthoDB" id="9806320at2"/>
<keyword evidence="2 5" id="KW-0812">Transmembrane</keyword>
<feature type="transmembrane region" description="Helical" evidence="5">
    <location>
        <begin position="348"/>
        <end position="372"/>
    </location>
</feature>
<evidence type="ECO:0000256" key="4">
    <source>
        <dbReference type="ARBA" id="ARBA00023136"/>
    </source>
</evidence>
<feature type="transmembrane region" description="Helical" evidence="5">
    <location>
        <begin position="92"/>
        <end position="110"/>
    </location>
</feature>
<comment type="caution">
    <text evidence="7">The sequence shown here is derived from an EMBL/GenBank/DDBJ whole genome shotgun (WGS) entry which is preliminary data.</text>
</comment>
<reference evidence="7 8" key="1">
    <citation type="journal article" date="2014" name="Genome Announc.">
        <title>Draft Genome Sequence of Fervidicella metallireducens Strain AeBT, an Iron-Reducing Thermoanaerobe from the Great Artesian Basin.</title>
        <authorList>
            <person name="Patel B.K."/>
        </authorList>
    </citation>
    <scope>NUCLEOTIDE SEQUENCE [LARGE SCALE GENOMIC DNA]</scope>
    <source>
        <strain evidence="7 8">AeB</strain>
    </source>
</reference>
<dbReference type="STRING" id="1403537.Q428_12245"/>
<feature type="transmembrane region" description="Helical" evidence="5">
    <location>
        <begin position="66"/>
        <end position="86"/>
    </location>
</feature>
<dbReference type="EMBL" id="AZQP01000044">
    <property type="protein sequence ID" value="EYE87637.1"/>
    <property type="molecule type" value="Genomic_DNA"/>
</dbReference>
<keyword evidence="3 5" id="KW-1133">Transmembrane helix</keyword>
<feature type="domain" description="O-antigen ligase-related" evidence="6">
    <location>
        <begin position="202"/>
        <end position="360"/>
    </location>
</feature>
<dbReference type="Pfam" id="PF04932">
    <property type="entry name" value="Wzy_C"/>
    <property type="match status" value="1"/>
</dbReference>
<evidence type="ECO:0000313" key="7">
    <source>
        <dbReference type="EMBL" id="EYE87637.1"/>
    </source>
</evidence>
<organism evidence="7 8">
    <name type="scientific">Fervidicella metallireducens AeB</name>
    <dbReference type="NCBI Taxonomy" id="1403537"/>
    <lineage>
        <taxon>Bacteria</taxon>
        <taxon>Bacillati</taxon>
        <taxon>Bacillota</taxon>
        <taxon>Clostridia</taxon>
        <taxon>Eubacteriales</taxon>
        <taxon>Clostridiaceae</taxon>
        <taxon>Fervidicella</taxon>
    </lineage>
</organism>
<sequence>MNRNNTYSDGFINILTYVILFLFAFIPFRELLALYISPAIKLIPDILVIGLFLYEFFRYKGFKKINGIDLSYALFLAVAFISTMLNKVGIKSFLVEARSISVLYLVYFLLRDKNLPREMFFKLRSVLIVDMYVLVICSLVEKLSSKMWLFPYQWYFGRPFGSNLPRVYSFFNNPNTFGAFIILSIITMMVYDVKYEKTSKLFYFTSFLGLALTVSRSSILALFIAFVILAFVIKDKKFKATVLILLVLSIPCYLAVDFAASKINLNMQRNNLLDRFGEMAGDKIYENSSEDGRIYSVKTGIKVFSEHKLLGSGFGTYGDAASLILGSPIYEKYGIRENFYSDNEYIKVIAETGVIGTLSYALFIISIIFATYKKRNVLTFTLLVMLLFMGLFYNIFEIQIISLFFWFWFGFRLDENGRTNIITSTSMF</sequence>
<evidence type="ECO:0000259" key="6">
    <source>
        <dbReference type="Pfam" id="PF04932"/>
    </source>
</evidence>
<evidence type="ECO:0000256" key="5">
    <source>
        <dbReference type="SAM" id="Phobius"/>
    </source>
</evidence>
<feature type="transmembrane region" description="Helical" evidence="5">
    <location>
        <begin position="238"/>
        <end position="260"/>
    </location>
</feature>
<dbReference type="PANTHER" id="PTHR37422">
    <property type="entry name" value="TEICHURONIC ACID BIOSYNTHESIS PROTEIN TUAE"/>
    <property type="match status" value="1"/>
</dbReference>
<keyword evidence="8" id="KW-1185">Reference proteome</keyword>
<name>A0A017RSL9_9CLOT</name>
<gene>
    <name evidence="7" type="ORF">Q428_12245</name>
</gene>
<evidence type="ECO:0000256" key="2">
    <source>
        <dbReference type="ARBA" id="ARBA00022692"/>
    </source>
</evidence>
<dbReference type="InterPro" id="IPR007016">
    <property type="entry name" value="O-antigen_ligase-rel_domated"/>
</dbReference>
<protein>
    <recommendedName>
        <fullName evidence="6">O-antigen ligase-related domain-containing protein</fullName>
    </recommendedName>
</protein>
<feature type="transmembrane region" description="Helical" evidence="5">
    <location>
        <begin position="378"/>
        <end position="409"/>
    </location>
</feature>
<dbReference type="PANTHER" id="PTHR37422:SF13">
    <property type="entry name" value="LIPOPOLYSACCHARIDE BIOSYNTHESIS PROTEIN PA4999-RELATED"/>
    <property type="match status" value="1"/>
</dbReference>
<dbReference type="InterPro" id="IPR051533">
    <property type="entry name" value="WaaL-like"/>
</dbReference>
<dbReference type="RefSeq" id="WP_035381133.1">
    <property type="nucleotide sequence ID" value="NZ_AZQP01000044.1"/>
</dbReference>
<evidence type="ECO:0000256" key="1">
    <source>
        <dbReference type="ARBA" id="ARBA00004141"/>
    </source>
</evidence>
<feature type="transmembrane region" description="Helical" evidence="5">
    <location>
        <begin position="7"/>
        <end position="26"/>
    </location>
</feature>
<accession>A0A017RSL9</accession>
<evidence type="ECO:0000256" key="3">
    <source>
        <dbReference type="ARBA" id="ARBA00022989"/>
    </source>
</evidence>